<sequence length="275" mass="31083">MLSPADPSVSAETKEPGHALGSFHSVPDLIGRMQGSTCEASFRRVVNAIPAQPTETLIARIATTDDPLKLWVLHLALDRRNVPPCLRWPTNDTTAQTEFITLLADLLWFTKRTPTHRTEFKGWRDLLKHEPDSPAWHAGALRQYLYHRRGSLARRCALGLAVTGPQRQELMTMPTKAMAADRRQLEPRAFQELRQALGQQALDNPDRAGKRTPAEVAERRARIWRTYILAGRSPTRAAAYWQLLTGEPITRQALSKQLVHVEDAKRQERVNRPTA</sequence>
<comment type="caution">
    <text evidence="2">The sequence shown here is derived from an EMBL/GenBank/DDBJ whole genome shotgun (WGS) entry which is preliminary data.</text>
</comment>
<evidence type="ECO:0000256" key="1">
    <source>
        <dbReference type="SAM" id="MobiDB-lite"/>
    </source>
</evidence>
<accession>A0ABW7FQD2</accession>
<organism evidence="2 3">
    <name type="scientific">Pelomonas margarita</name>
    <dbReference type="NCBI Taxonomy" id="3299031"/>
    <lineage>
        <taxon>Bacteria</taxon>
        <taxon>Pseudomonadati</taxon>
        <taxon>Pseudomonadota</taxon>
        <taxon>Betaproteobacteria</taxon>
        <taxon>Burkholderiales</taxon>
        <taxon>Sphaerotilaceae</taxon>
        <taxon>Roseateles</taxon>
    </lineage>
</organism>
<proteinExistence type="predicted"/>
<evidence type="ECO:0000313" key="3">
    <source>
        <dbReference type="Proteomes" id="UP001606301"/>
    </source>
</evidence>
<reference evidence="2 3" key="1">
    <citation type="submission" date="2024-08" db="EMBL/GenBank/DDBJ databases">
        <authorList>
            <person name="Lu H."/>
        </authorList>
    </citation>
    <scope>NUCLEOTIDE SEQUENCE [LARGE SCALE GENOMIC DNA]</scope>
    <source>
        <strain evidence="2 3">LKC17W</strain>
    </source>
</reference>
<evidence type="ECO:0000313" key="2">
    <source>
        <dbReference type="EMBL" id="MFG6443544.1"/>
    </source>
</evidence>
<name>A0ABW7FQD2_9BURK</name>
<dbReference type="EMBL" id="JBIGHW010000030">
    <property type="protein sequence ID" value="MFG6443544.1"/>
    <property type="molecule type" value="Genomic_DNA"/>
</dbReference>
<dbReference type="RefSeq" id="WP_394402292.1">
    <property type="nucleotide sequence ID" value="NZ_JBIGHW010000030.1"/>
</dbReference>
<gene>
    <name evidence="2" type="ORF">ACG0Z3_22885</name>
</gene>
<keyword evidence="3" id="KW-1185">Reference proteome</keyword>
<feature type="region of interest" description="Disordered" evidence="1">
    <location>
        <begin position="1"/>
        <end position="20"/>
    </location>
</feature>
<protein>
    <submittedName>
        <fullName evidence="2">Uncharacterized protein</fullName>
    </submittedName>
</protein>
<dbReference type="Proteomes" id="UP001606301">
    <property type="component" value="Unassembled WGS sequence"/>
</dbReference>